<evidence type="ECO:0000256" key="1">
    <source>
        <dbReference type="SAM" id="Phobius"/>
    </source>
</evidence>
<protein>
    <recommendedName>
        <fullName evidence="4">AI-2E family transporter</fullName>
    </recommendedName>
</protein>
<proteinExistence type="predicted"/>
<keyword evidence="1" id="KW-0812">Transmembrane</keyword>
<keyword evidence="1" id="KW-0472">Membrane</keyword>
<gene>
    <name evidence="2" type="ORF">HER39_18410</name>
</gene>
<dbReference type="Proteomes" id="UP000523795">
    <property type="component" value="Unassembled WGS sequence"/>
</dbReference>
<name>A0ABX1JT99_9MICC</name>
<evidence type="ECO:0000313" key="2">
    <source>
        <dbReference type="EMBL" id="NKX52508.1"/>
    </source>
</evidence>
<evidence type="ECO:0008006" key="4">
    <source>
        <dbReference type="Google" id="ProtNLM"/>
    </source>
</evidence>
<keyword evidence="1" id="KW-1133">Transmembrane helix</keyword>
<sequence length="67" mass="7191">MVEIQANGRGRTHWTDSLSRAGERARQVLLILALTAVSVYGLLQVKLVEIPLLLALILASAITPLVG</sequence>
<evidence type="ECO:0000313" key="3">
    <source>
        <dbReference type="Proteomes" id="UP000523795"/>
    </source>
</evidence>
<reference evidence="2 3" key="1">
    <citation type="submission" date="2020-04" db="EMBL/GenBank/DDBJ databases">
        <authorList>
            <person name="Liu S."/>
        </authorList>
    </citation>
    <scope>NUCLEOTIDE SEQUENCE [LARGE SCALE GENOMIC DNA]</scope>
    <source>
        <strain evidence="2 3">CGMCC 1.15091</strain>
    </source>
</reference>
<organism evidence="2 3">
    <name type="scientific">Arthrobacter deserti</name>
    <dbReference type="NCBI Taxonomy" id="1742687"/>
    <lineage>
        <taxon>Bacteria</taxon>
        <taxon>Bacillati</taxon>
        <taxon>Actinomycetota</taxon>
        <taxon>Actinomycetes</taxon>
        <taxon>Micrococcales</taxon>
        <taxon>Micrococcaceae</taxon>
        <taxon>Arthrobacter</taxon>
    </lineage>
</organism>
<comment type="caution">
    <text evidence="2">The sequence shown here is derived from an EMBL/GenBank/DDBJ whole genome shotgun (WGS) entry which is preliminary data.</text>
</comment>
<accession>A0ABX1JT99</accession>
<dbReference type="EMBL" id="JAAZSR010000569">
    <property type="protein sequence ID" value="NKX52508.1"/>
    <property type="molecule type" value="Genomic_DNA"/>
</dbReference>
<feature type="transmembrane region" description="Helical" evidence="1">
    <location>
        <begin position="25"/>
        <end position="43"/>
    </location>
</feature>
<keyword evidence="3" id="KW-1185">Reference proteome</keyword>